<dbReference type="Pfam" id="PF00266">
    <property type="entry name" value="Aminotran_5"/>
    <property type="match status" value="1"/>
</dbReference>
<reference evidence="3 4" key="1">
    <citation type="submission" date="2023-10" db="EMBL/GenBank/DDBJ databases">
        <title>Sorlinia euscelidii gen. nov., sp. nov., an acetic acid bacteria isolated from the gut of Euscelidius variegatus emitter.</title>
        <authorList>
            <person name="Michoud G."/>
            <person name="Marasco R."/>
            <person name="Seferji K."/>
            <person name="Gonella E."/>
            <person name="Garuglieri E."/>
            <person name="Alma A."/>
            <person name="Mapelli F."/>
            <person name="Borin S."/>
            <person name="Daffonchio D."/>
            <person name="Crotti E."/>
        </authorList>
    </citation>
    <scope>NUCLEOTIDE SEQUENCE [LARGE SCALE GENOMIC DNA]</scope>
    <source>
        <strain evidence="3 4">EV16P</strain>
    </source>
</reference>
<dbReference type="Proteomes" id="UP001312908">
    <property type="component" value="Unassembled WGS sequence"/>
</dbReference>
<proteinExistence type="predicted"/>
<dbReference type="EMBL" id="JAWJZY010000001">
    <property type="protein sequence ID" value="MEE8657537.1"/>
    <property type="molecule type" value="Genomic_DNA"/>
</dbReference>
<dbReference type="InterPro" id="IPR000192">
    <property type="entry name" value="Aminotrans_V_dom"/>
</dbReference>
<evidence type="ECO:0000313" key="3">
    <source>
        <dbReference type="EMBL" id="MEE8657537.1"/>
    </source>
</evidence>
<dbReference type="PROSITE" id="PS51318">
    <property type="entry name" value="TAT"/>
    <property type="match status" value="1"/>
</dbReference>
<evidence type="ECO:0000256" key="1">
    <source>
        <dbReference type="ARBA" id="ARBA00022898"/>
    </source>
</evidence>
<dbReference type="InterPro" id="IPR015421">
    <property type="entry name" value="PyrdxlP-dep_Trfase_major"/>
</dbReference>
<dbReference type="SUPFAM" id="SSF53383">
    <property type="entry name" value="PLP-dependent transferases"/>
    <property type="match status" value="1"/>
</dbReference>
<dbReference type="InterPro" id="IPR015424">
    <property type="entry name" value="PyrdxlP-dep_Trfase"/>
</dbReference>
<dbReference type="PANTHER" id="PTHR43586:SF8">
    <property type="entry name" value="CYSTEINE DESULFURASE 1, CHLOROPLASTIC"/>
    <property type="match status" value="1"/>
</dbReference>
<dbReference type="InterPro" id="IPR015422">
    <property type="entry name" value="PyrdxlP-dep_Trfase_small"/>
</dbReference>
<accession>A0ABU7U0Z0</accession>
<dbReference type="Gene3D" id="3.90.1150.10">
    <property type="entry name" value="Aspartate Aminotransferase, domain 1"/>
    <property type="match status" value="1"/>
</dbReference>
<organism evidence="3 4">
    <name type="scientific">Sorlinia euscelidii</name>
    <dbReference type="NCBI Taxonomy" id="3081148"/>
    <lineage>
        <taxon>Bacteria</taxon>
        <taxon>Pseudomonadati</taxon>
        <taxon>Pseudomonadota</taxon>
        <taxon>Alphaproteobacteria</taxon>
        <taxon>Acetobacterales</taxon>
        <taxon>Acetobacteraceae</taxon>
        <taxon>Sorlinia</taxon>
    </lineage>
</organism>
<gene>
    <name evidence="3" type="ORF">DOFOFD_00680</name>
</gene>
<dbReference type="PANTHER" id="PTHR43586">
    <property type="entry name" value="CYSTEINE DESULFURASE"/>
    <property type="match status" value="1"/>
</dbReference>
<protein>
    <submittedName>
        <fullName evidence="3">Isopenicillin N epimerase</fullName>
    </submittedName>
</protein>
<comment type="caution">
    <text evidence="3">The sequence shown here is derived from an EMBL/GenBank/DDBJ whole genome shotgun (WGS) entry which is preliminary data.</text>
</comment>
<evidence type="ECO:0000259" key="2">
    <source>
        <dbReference type="Pfam" id="PF00266"/>
    </source>
</evidence>
<name>A0ABU7U0Z0_9PROT</name>
<feature type="domain" description="Aminotransferase class V" evidence="2">
    <location>
        <begin position="67"/>
        <end position="408"/>
    </location>
</feature>
<sequence>METSRRKFLQGSSTIATAGMMLGLAGGKAQAAQRKPSLDPSDWKSVRAQFKLDPKLAHLANFFLASYPAPVQEAIERYRNALNANPYSYLDDHMFMKERDMLWRDVAQATAEYVGGKPDEIALTASTTWGLSLIYSGLQLRPGQEILTTTHEFYAHHESIRLAADKTGTKVRKVTLYDTSAKASADEMVSRLISAIRPETRVVGVTWVHSGTGVVLPIRAVGDALAKVNRNRDDSDRVLLVVDGVHGFGVLDEDIARQGSDFFSAGTHKWILGPHGTGMVWGRNESWALLKPTVPSLMASELMAAWREGHPPKGPVTAARISPGGFFAYEHQWAVTAAYGFHKSLGRTRITNRILDLNGWLIEGLSKMKHVTMHTPSKRDLHAGFVCFEVDQMATEEVGARLRSKGIIASPSPYANPSVRFAAGIVNSEADIERALKAVRSLA</sequence>
<keyword evidence="1" id="KW-0663">Pyridoxal phosphate</keyword>
<dbReference type="Gene3D" id="3.40.640.10">
    <property type="entry name" value="Type I PLP-dependent aspartate aminotransferase-like (Major domain)"/>
    <property type="match status" value="1"/>
</dbReference>
<dbReference type="InterPro" id="IPR006311">
    <property type="entry name" value="TAT_signal"/>
</dbReference>
<evidence type="ECO:0000313" key="4">
    <source>
        <dbReference type="Proteomes" id="UP001312908"/>
    </source>
</evidence>
<keyword evidence="4" id="KW-1185">Reference proteome</keyword>
<dbReference type="RefSeq" id="WP_394818574.1">
    <property type="nucleotide sequence ID" value="NZ_JAWJZY010000001.1"/>
</dbReference>